<evidence type="ECO:0000256" key="1">
    <source>
        <dbReference type="SAM" id="MobiDB-lite"/>
    </source>
</evidence>
<dbReference type="GO" id="GO:0006970">
    <property type="term" value="P:response to osmotic stress"/>
    <property type="evidence" value="ECO:0007669"/>
    <property type="project" value="EnsemblMetazoa"/>
</dbReference>
<dbReference type="InterPro" id="IPR019734">
    <property type="entry name" value="TPR_rpt"/>
</dbReference>
<feature type="compositionally biased region" description="Basic and acidic residues" evidence="1">
    <location>
        <begin position="767"/>
        <end position="785"/>
    </location>
</feature>
<dbReference type="Pfam" id="PF13181">
    <property type="entry name" value="TPR_8"/>
    <property type="match status" value="1"/>
</dbReference>
<dbReference type="Proteomes" id="UP000005239">
    <property type="component" value="Unassembled WGS sequence"/>
</dbReference>
<evidence type="ECO:0000313" key="2">
    <source>
        <dbReference type="EnsemblMetazoa" id="PPA43304.1"/>
    </source>
</evidence>
<protein>
    <submittedName>
        <fullName evidence="2">Osm-5</fullName>
    </submittedName>
</protein>
<feature type="compositionally biased region" description="Basic and acidic residues" evidence="1">
    <location>
        <begin position="726"/>
        <end position="739"/>
    </location>
</feature>
<dbReference type="SUPFAM" id="SSF48452">
    <property type="entry name" value="TPR-like"/>
    <property type="match status" value="1"/>
</dbReference>
<evidence type="ECO:0000313" key="3">
    <source>
        <dbReference type="Proteomes" id="UP000005239"/>
    </source>
</evidence>
<organism evidence="2 3">
    <name type="scientific">Pristionchus pacificus</name>
    <name type="common">Parasitic nematode worm</name>
    <dbReference type="NCBI Taxonomy" id="54126"/>
    <lineage>
        <taxon>Eukaryota</taxon>
        <taxon>Metazoa</taxon>
        <taxon>Ecdysozoa</taxon>
        <taxon>Nematoda</taxon>
        <taxon>Chromadorea</taxon>
        <taxon>Rhabditida</taxon>
        <taxon>Rhabditina</taxon>
        <taxon>Diplogasteromorpha</taxon>
        <taxon>Diplogasteroidea</taxon>
        <taxon>Neodiplogasteridae</taxon>
        <taxon>Pristionchus</taxon>
    </lineage>
</organism>
<dbReference type="GO" id="GO:0042073">
    <property type="term" value="P:intraciliary transport"/>
    <property type="evidence" value="ECO:0000318"/>
    <property type="project" value="GO_Central"/>
</dbReference>
<dbReference type="GO" id="GO:0097730">
    <property type="term" value="C:non-motile cilium"/>
    <property type="evidence" value="ECO:0000318"/>
    <property type="project" value="GO_Central"/>
</dbReference>
<dbReference type="GO" id="GO:0036064">
    <property type="term" value="C:ciliary basal body"/>
    <property type="evidence" value="ECO:0000318"/>
    <property type="project" value="GO_Central"/>
</dbReference>
<keyword evidence="3" id="KW-1185">Reference proteome</keyword>
<accession>A0A2A6BTZ3</accession>
<feature type="compositionally biased region" description="Acidic residues" evidence="1">
    <location>
        <begin position="786"/>
        <end position="797"/>
    </location>
</feature>
<gene>
    <name evidence="2" type="primary">WBGene00281673</name>
</gene>
<dbReference type="PANTHER" id="PTHR44117">
    <property type="entry name" value="INTRAFLAGELLAR TRANSPORT PROTEIN 88 HOMOLOG"/>
    <property type="match status" value="1"/>
</dbReference>
<reference evidence="3" key="1">
    <citation type="journal article" date="2008" name="Nat. Genet.">
        <title>The Pristionchus pacificus genome provides a unique perspective on nematode lifestyle and parasitism.</title>
        <authorList>
            <person name="Dieterich C."/>
            <person name="Clifton S.W."/>
            <person name="Schuster L.N."/>
            <person name="Chinwalla A."/>
            <person name="Delehaunty K."/>
            <person name="Dinkelacker I."/>
            <person name="Fulton L."/>
            <person name="Fulton R."/>
            <person name="Godfrey J."/>
            <person name="Minx P."/>
            <person name="Mitreva M."/>
            <person name="Roeseler W."/>
            <person name="Tian H."/>
            <person name="Witte H."/>
            <person name="Yang S.P."/>
            <person name="Wilson R.K."/>
            <person name="Sommer R.J."/>
        </authorList>
    </citation>
    <scope>NUCLEOTIDE SEQUENCE [LARGE SCALE GENOMIC DNA]</scope>
    <source>
        <strain evidence="3">PS312</strain>
    </source>
</reference>
<dbReference type="GO" id="GO:0050921">
    <property type="term" value="P:positive regulation of chemotaxis"/>
    <property type="evidence" value="ECO:0007669"/>
    <property type="project" value="EnsemblMetazoa"/>
</dbReference>
<reference evidence="2" key="2">
    <citation type="submission" date="2022-06" db="UniProtKB">
        <authorList>
            <consortium name="EnsemblMetazoa"/>
        </authorList>
    </citation>
    <scope>IDENTIFICATION</scope>
    <source>
        <strain evidence="2">PS312</strain>
    </source>
</reference>
<dbReference type="AlphaFoldDB" id="A0A2A6BTZ3"/>
<dbReference type="SUPFAM" id="SSF81901">
    <property type="entry name" value="HCP-like"/>
    <property type="match status" value="1"/>
</dbReference>
<sequence length="797" mass="90693">MLRLASFLFQSPAIKCFHSNNSDNEYTPSILPFLFYITPHSPFFYPHMSSQFVTDVYSGFDDYEHAYDSQHLANDVYFQEAIVRSSHGRRPTSRMLSRSMRLATSVRVDTSIHRPLTAVKGIGYSSYHNKIEAEEAKAARENNEDNIDGRIKEGESKAMELVKESVILRSQGNLKGALEKAKEAGRRERSIVKLRDDNNRSESINIDLTFCILFNLAQMYEGNDLTTEAINSYTVITKNKTFVNGGRLKVNIGNIHFKRKEYNKAIKMYRMALDQIPAVQKTLRMAIMKNIGLTFIKMGRYEEAAYAFEQGSEERTHPSIAFYSLLSMYCLEDNEKMRDSFIKLLEIHLPSHDVSKEKDGLLSQITMGDSLTHFIRAIRLKTERFVLSAARVIGMGMNEEPTSGHEWCIDMIKQSSFAYMASELEMSKAVYLMREGRIKEAETALSLFSNAPPKMASSALANRSILEWMKGNGGEALNHINSSLLLDRYNTTAHVMEGIIAFQNEDIAKAILCMQEALQNDALCMQAIYNLGLIYKKAQNLESALDYFYKLNNMLRNNVQVLCQLASIYEYMEDSGQAIELYSQANSLAPTDPSILTKLSNIYESEQDKTQAFQCLYDSYRYLPSDMKTVEWIAAYYLDAQFAEKAVTYFEKAALMQPNEIKWHMMIASCTRRSGNYHKAFQLYKAIHNKFPSHLPCLKFLVRIATDLGMSEANEYASRLQKAERVNQLRQQRESDSAHGKSGSAASVHSLPIPLNSTDLSYTDTVGRVERPKTGLRKEGSTREDSFDDLDDSFLPM</sequence>
<dbReference type="GO" id="GO:0030992">
    <property type="term" value="C:intraciliary transport particle B"/>
    <property type="evidence" value="ECO:0007669"/>
    <property type="project" value="EnsemblMetazoa"/>
</dbReference>
<dbReference type="GO" id="GO:0043005">
    <property type="term" value="C:neuron projection"/>
    <property type="evidence" value="ECO:0007669"/>
    <property type="project" value="EnsemblMetazoa"/>
</dbReference>
<proteinExistence type="predicted"/>
<dbReference type="SMART" id="SM00028">
    <property type="entry name" value="TPR"/>
    <property type="match status" value="9"/>
</dbReference>
<accession>A0A8R1Z1Q6</accession>
<dbReference type="GO" id="GO:1905515">
    <property type="term" value="P:non-motile cilium assembly"/>
    <property type="evidence" value="ECO:0000318"/>
    <property type="project" value="GO_Central"/>
</dbReference>
<dbReference type="Pfam" id="PF13424">
    <property type="entry name" value="TPR_12"/>
    <property type="match status" value="1"/>
</dbReference>
<dbReference type="InterPro" id="IPR011990">
    <property type="entry name" value="TPR-like_helical_dom_sf"/>
</dbReference>
<name>A0A2A6BTZ3_PRIPA</name>
<dbReference type="PANTHER" id="PTHR44117:SF1">
    <property type="entry name" value="INTRAFLAGELLAR TRANSPORT PROTEIN 88 HOMOLOG"/>
    <property type="match status" value="1"/>
</dbReference>
<dbReference type="GO" id="GO:0019894">
    <property type="term" value="F:kinesin binding"/>
    <property type="evidence" value="ECO:0000318"/>
    <property type="project" value="GO_Central"/>
</dbReference>
<dbReference type="GO" id="GO:0043053">
    <property type="term" value="P:dauer entry"/>
    <property type="evidence" value="ECO:0007669"/>
    <property type="project" value="EnsemblMetazoa"/>
</dbReference>
<dbReference type="Pfam" id="PF13432">
    <property type="entry name" value="TPR_16"/>
    <property type="match status" value="1"/>
</dbReference>
<dbReference type="GO" id="GO:0097546">
    <property type="term" value="C:ciliary base"/>
    <property type="evidence" value="ECO:0000318"/>
    <property type="project" value="GO_Central"/>
</dbReference>
<feature type="region of interest" description="Disordered" evidence="1">
    <location>
        <begin position="726"/>
        <end position="797"/>
    </location>
</feature>
<dbReference type="EnsemblMetazoa" id="PPA43304.1">
    <property type="protein sequence ID" value="PPA43304.1"/>
    <property type="gene ID" value="WBGene00281673"/>
</dbReference>
<dbReference type="GO" id="GO:0035641">
    <property type="term" value="P:locomotory exploration behavior"/>
    <property type="evidence" value="ECO:0007669"/>
    <property type="project" value="EnsemblMetazoa"/>
</dbReference>
<dbReference type="GO" id="GO:0005814">
    <property type="term" value="C:centriole"/>
    <property type="evidence" value="ECO:0000318"/>
    <property type="project" value="GO_Central"/>
</dbReference>
<dbReference type="Gene3D" id="1.25.40.10">
    <property type="entry name" value="Tetratricopeptide repeat domain"/>
    <property type="match status" value="2"/>
</dbReference>
<dbReference type="PROSITE" id="PS50005">
    <property type="entry name" value="TPR"/>
    <property type="match status" value="3"/>
</dbReference>
<feature type="compositionally biased region" description="Polar residues" evidence="1">
    <location>
        <begin position="755"/>
        <end position="764"/>
    </location>
</feature>